<reference evidence="7" key="1">
    <citation type="submission" date="2025-08" db="UniProtKB">
        <authorList>
            <consortium name="RefSeq"/>
        </authorList>
    </citation>
    <scope>IDENTIFICATION</scope>
    <source>
        <tissue evidence="7">Entire body</tissue>
    </source>
</reference>
<dbReference type="PANTHER" id="PTHR13140:SF713">
    <property type="entry name" value="UNCONVENTIONAL MYOSIN ID"/>
    <property type="match status" value="1"/>
</dbReference>
<dbReference type="KEGG" id="apln:112904895"/>
<dbReference type="GO" id="GO:0005902">
    <property type="term" value="C:microvillus"/>
    <property type="evidence" value="ECO:0007669"/>
    <property type="project" value="TreeGrafter"/>
</dbReference>
<dbReference type="GO" id="GO:0005886">
    <property type="term" value="C:plasma membrane"/>
    <property type="evidence" value="ECO:0007669"/>
    <property type="project" value="TreeGrafter"/>
</dbReference>
<evidence type="ECO:0000259" key="5">
    <source>
        <dbReference type="PROSITE" id="PS51456"/>
    </source>
</evidence>
<dbReference type="GO" id="GO:0051015">
    <property type="term" value="F:actin filament binding"/>
    <property type="evidence" value="ECO:0007669"/>
    <property type="project" value="TreeGrafter"/>
</dbReference>
<accession>A0A7F5R7B0</accession>
<dbReference type="Pfam" id="PF00063">
    <property type="entry name" value="Myosin_head"/>
    <property type="match status" value="1"/>
</dbReference>
<comment type="similarity">
    <text evidence="4">Belongs to the TRAFAC class myosin-kinesin ATPase superfamily. Myosin family.</text>
</comment>
<dbReference type="PANTHER" id="PTHR13140">
    <property type="entry name" value="MYOSIN"/>
    <property type="match status" value="1"/>
</dbReference>
<sequence>MDEACLNVGKVTDEMLLEAMDKKLKDHKHYSSRQTKPAEKTLKHKVHFKITHYAGDVTYSINGFLDKNKDPLFQDFKRLLYHSKDPNLKSMWPEGAQHISEVNNPCTKYINTFCIFILLLQL</sequence>
<dbReference type="GO" id="GO:0000146">
    <property type="term" value="F:microfilament motor activity"/>
    <property type="evidence" value="ECO:0007669"/>
    <property type="project" value="TreeGrafter"/>
</dbReference>
<dbReference type="InterPro" id="IPR027417">
    <property type="entry name" value="P-loop_NTPase"/>
</dbReference>
<keyword evidence="2" id="KW-0067">ATP-binding</keyword>
<evidence type="ECO:0000313" key="7">
    <source>
        <dbReference type="RefSeq" id="XP_025831847.1"/>
    </source>
</evidence>
<dbReference type="Proteomes" id="UP000192223">
    <property type="component" value="Unplaced"/>
</dbReference>
<dbReference type="GO" id="GO:0005737">
    <property type="term" value="C:cytoplasm"/>
    <property type="evidence" value="ECO:0007669"/>
    <property type="project" value="TreeGrafter"/>
</dbReference>
<gene>
    <name evidence="7" type="primary">LOC112904895</name>
</gene>
<evidence type="ECO:0000256" key="2">
    <source>
        <dbReference type="ARBA" id="ARBA00022840"/>
    </source>
</evidence>
<dbReference type="Gene3D" id="1.20.58.530">
    <property type="match status" value="1"/>
</dbReference>
<comment type="caution">
    <text evidence="4">Lacks conserved residue(s) required for the propagation of feature annotation.</text>
</comment>
<organism evidence="6 7">
    <name type="scientific">Agrilus planipennis</name>
    <name type="common">Emerald ash borer</name>
    <name type="synonym">Agrilus marcopoli</name>
    <dbReference type="NCBI Taxonomy" id="224129"/>
    <lineage>
        <taxon>Eukaryota</taxon>
        <taxon>Metazoa</taxon>
        <taxon>Ecdysozoa</taxon>
        <taxon>Arthropoda</taxon>
        <taxon>Hexapoda</taxon>
        <taxon>Insecta</taxon>
        <taxon>Pterygota</taxon>
        <taxon>Neoptera</taxon>
        <taxon>Endopterygota</taxon>
        <taxon>Coleoptera</taxon>
        <taxon>Polyphaga</taxon>
        <taxon>Elateriformia</taxon>
        <taxon>Buprestoidea</taxon>
        <taxon>Buprestidae</taxon>
        <taxon>Agrilinae</taxon>
        <taxon>Agrilus</taxon>
    </lineage>
</organism>
<dbReference type="GO" id="GO:0006897">
    <property type="term" value="P:endocytosis"/>
    <property type="evidence" value="ECO:0007669"/>
    <property type="project" value="TreeGrafter"/>
</dbReference>
<keyword evidence="1" id="KW-0547">Nucleotide-binding</keyword>
<evidence type="ECO:0000256" key="4">
    <source>
        <dbReference type="PROSITE-ProRule" id="PRU00782"/>
    </source>
</evidence>
<name>A0A7F5R7B0_AGRPL</name>
<dbReference type="GO" id="GO:0007015">
    <property type="term" value="P:actin filament organization"/>
    <property type="evidence" value="ECO:0007669"/>
    <property type="project" value="TreeGrafter"/>
</dbReference>
<dbReference type="SUPFAM" id="SSF52540">
    <property type="entry name" value="P-loop containing nucleoside triphosphate hydrolases"/>
    <property type="match status" value="1"/>
</dbReference>
<evidence type="ECO:0000256" key="1">
    <source>
        <dbReference type="ARBA" id="ARBA00022741"/>
    </source>
</evidence>
<keyword evidence="3 4" id="KW-0009">Actin-binding</keyword>
<dbReference type="OrthoDB" id="6108017at2759"/>
<dbReference type="InterPro" id="IPR001609">
    <property type="entry name" value="Myosin_head_motor_dom-like"/>
</dbReference>
<dbReference type="InParanoid" id="A0A7F5R7B0"/>
<dbReference type="RefSeq" id="XP_025831847.1">
    <property type="nucleotide sequence ID" value="XM_025976062.1"/>
</dbReference>
<dbReference type="AlphaFoldDB" id="A0A7F5R7B0"/>
<dbReference type="GeneID" id="112904895"/>
<proteinExistence type="inferred from homology"/>
<dbReference type="GO" id="GO:0005524">
    <property type="term" value="F:ATP binding"/>
    <property type="evidence" value="ECO:0007669"/>
    <property type="project" value="UniProtKB-KW"/>
</dbReference>
<dbReference type="GO" id="GO:0016459">
    <property type="term" value="C:myosin complex"/>
    <property type="evidence" value="ECO:0007669"/>
    <property type="project" value="UniProtKB-KW"/>
</dbReference>
<feature type="domain" description="Myosin motor" evidence="5">
    <location>
        <begin position="1"/>
        <end position="122"/>
    </location>
</feature>
<keyword evidence="4" id="KW-0518">Myosin</keyword>
<dbReference type="GO" id="GO:0030048">
    <property type="term" value="P:actin filament-based movement"/>
    <property type="evidence" value="ECO:0007669"/>
    <property type="project" value="TreeGrafter"/>
</dbReference>
<evidence type="ECO:0000256" key="3">
    <source>
        <dbReference type="ARBA" id="ARBA00023203"/>
    </source>
</evidence>
<dbReference type="PROSITE" id="PS51456">
    <property type="entry name" value="MYOSIN_MOTOR"/>
    <property type="match status" value="1"/>
</dbReference>
<keyword evidence="4" id="KW-0505">Motor protein</keyword>
<keyword evidence="6" id="KW-1185">Reference proteome</keyword>
<protein>
    <submittedName>
        <fullName evidence="7">Myosin-IA-like</fullName>
    </submittedName>
</protein>
<evidence type="ECO:0000313" key="6">
    <source>
        <dbReference type="Proteomes" id="UP000192223"/>
    </source>
</evidence>